<feature type="compositionally biased region" description="Basic and acidic residues" evidence="5">
    <location>
        <begin position="404"/>
        <end position="415"/>
    </location>
</feature>
<sequence>MSLFRKPKKSIQRRVFSEQNDDEDEMESKASEAPKASKEETKKKEKSKKDQKKQSLLSFETEEEGEEVFQVKKSSHSKKMMRMYEKERKKKEAKDLKIKDEENKIKNKCAVDVSMDNDLVIVVNHKIPSPPPAPILSGRDALCAGKDDMSSDDEDVDVNHRFSKPDNFKRVLESGAIPDAAMIHAARKKRQRARELGDFVPIEDEEPEDKGRHIREDENDGSDEERIDMGANPVKRDQERRREQFYEAQDSDQEVNEWEDQQIRKGVTGAIINHELAYNEYNNLLQTQTQYQQNVYATKIDPGVPRTPEAILAKLKEEFEITENRKIQHERQLRQVQDDLIDVAEELTTLKIGAPKAAEKFRFYQELRGYITDLVECLDEKVAVITLLEQKAIELMAKKSDRLMERRRQDVRDQADEVTNLSKRSLGQRAPEDEEKMRRAVEREGRRTRRRRARESTGEPRHVEGMSSDDEIPQQESLYFDNEREQINVEVNAVFEDVVDDYSSIASILIKFEQWRLTDMSVYTEAYATLCLPKVVSPLVRLNLIFWDPLTDTKDLEKMDWYRTLALYGLHDDETENSLSKDPDLNLLPTLIEKIIIPKITVMIEKCWDPLSSSETLRLVGVVGRYIRKYPTLGPDSKALHNLFNAVLNKIKTSLEHDVFIPIMPRLAETKNPFFQRQFASGLKLLRNITSWQGILNDNTLKELAINALLNKYLISGIKVSNLIDATAKIQLVNLILPRVWLQGNQTHLQMFINCAMQLAQQLDKDNPLHLESIELINNIIKQ</sequence>
<evidence type="ECO:0000256" key="4">
    <source>
        <dbReference type="SAM" id="Coils"/>
    </source>
</evidence>
<feature type="region of interest" description="Disordered" evidence="5">
    <location>
        <begin position="1"/>
        <end position="95"/>
    </location>
</feature>
<proteinExistence type="inferred from homology"/>
<evidence type="ECO:0000256" key="3">
    <source>
        <dbReference type="ARBA" id="ARBA00023242"/>
    </source>
</evidence>
<keyword evidence="7" id="KW-1185">Reference proteome</keyword>
<feature type="compositionally biased region" description="Basic and acidic residues" evidence="5">
    <location>
        <begin position="82"/>
        <end position="95"/>
    </location>
</feature>
<comment type="similarity">
    <text evidence="2">Belongs to the GCF family.</text>
</comment>
<feature type="region of interest" description="Disordered" evidence="5">
    <location>
        <begin position="404"/>
        <end position="474"/>
    </location>
</feature>
<dbReference type="Proteomes" id="UP000695000">
    <property type="component" value="Unplaced"/>
</dbReference>
<feature type="region of interest" description="Disordered" evidence="5">
    <location>
        <begin position="192"/>
        <end position="254"/>
    </location>
</feature>
<evidence type="ECO:0000313" key="8">
    <source>
        <dbReference type="RefSeq" id="XP_017778141.1"/>
    </source>
</evidence>
<dbReference type="RefSeq" id="XP_017778141.1">
    <property type="nucleotide sequence ID" value="XM_017922652.1"/>
</dbReference>
<dbReference type="PANTHER" id="PTHR12214:SF0">
    <property type="entry name" value="LD29489P"/>
    <property type="match status" value="1"/>
</dbReference>
<dbReference type="GeneID" id="108563858"/>
<feature type="compositionally biased region" description="Basic and acidic residues" evidence="5">
    <location>
        <begin position="435"/>
        <end position="445"/>
    </location>
</feature>
<feature type="compositionally biased region" description="Basic residues" evidence="5">
    <location>
        <begin position="1"/>
        <end position="12"/>
    </location>
</feature>
<comment type="subcellular location">
    <subcellularLocation>
        <location evidence="1">Nucleus</location>
    </subcellularLocation>
</comment>
<dbReference type="PANTHER" id="PTHR12214">
    <property type="entry name" value="GC-RICH SEQUENCE DNA-BINDING FACTOR"/>
    <property type="match status" value="1"/>
</dbReference>
<dbReference type="Pfam" id="PF15458">
    <property type="entry name" value="NTR2"/>
    <property type="match status" value="1"/>
</dbReference>
<accession>A0ABM1MU91</accession>
<feature type="region of interest" description="Disordered" evidence="5">
    <location>
        <begin position="126"/>
        <end position="161"/>
    </location>
</feature>
<dbReference type="InterPro" id="IPR022783">
    <property type="entry name" value="GCFC_dom"/>
</dbReference>
<dbReference type="Pfam" id="PF07842">
    <property type="entry name" value="GCFC"/>
    <property type="match status" value="1"/>
</dbReference>
<keyword evidence="3" id="KW-0539">Nucleus</keyword>
<name>A0ABM1MU91_NICVS</name>
<evidence type="ECO:0000313" key="7">
    <source>
        <dbReference type="Proteomes" id="UP000695000"/>
    </source>
</evidence>
<keyword evidence="4" id="KW-0175">Coiled coil</keyword>
<feature type="compositionally biased region" description="Basic and acidic residues" evidence="5">
    <location>
        <begin position="234"/>
        <end position="245"/>
    </location>
</feature>
<feature type="compositionally biased region" description="Basic and acidic residues" evidence="5">
    <location>
        <begin position="454"/>
        <end position="464"/>
    </location>
</feature>
<reference evidence="8" key="1">
    <citation type="submission" date="2025-08" db="UniProtKB">
        <authorList>
            <consortium name="RefSeq"/>
        </authorList>
    </citation>
    <scope>IDENTIFICATION</scope>
    <source>
        <tissue evidence="8">Whole Larva</tissue>
    </source>
</reference>
<evidence type="ECO:0000256" key="5">
    <source>
        <dbReference type="SAM" id="MobiDB-lite"/>
    </source>
</evidence>
<dbReference type="InterPro" id="IPR012890">
    <property type="entry name" value="GCFC2-like"/>
</dbReference>
<organism evidence="7 8">
    <name type="scientific">Nicrophorus vespilloides</name>
    <name type="common">Boreal carrion beetle</name>
    <dbReference type="NCBI Taxonomy" id="110193"/>
    <lineage>
        <taxon>Eukaryota</taxon>
        <taxon>Metazoa</taxon>
        <taxon>Ecdysozoa</taxon>
        <taxon>Arthropoda</taxon>
        <taxon>Hexapoda</taxon>
        <taxon>Insecta</taxon>
        <taxon>Pterygota</taxon>
        <taxon>Neoptera</taxon>
        <taxon>Endopterygota</taxon>
        <taxon>Coleoptera</taxon>
        <taxon>Polyphaga</taxon>
        <taxon>Staphyliniformia</taxon>
        <taxon>Silphidae</taxon>
        <taxon>Nicrophorinae</taxon>
        <taxon>Nicrophorus</taxon>
    </lineage>
</organism>
<evidence type="ECO:0000256" key="2">
    <source>
        <dbReference type="ARBA" id="ARBA00010801"/>
    </source>
</evidence>
<protein>
    <submittedName>
        <fullName evidence="8">PAX3- and PAX7-binding protein 1</fullName>
    </submittedName>
</protein>
<evidence type="ECO:0000256" key="1">
    <source>
        <dbReference type="ARBA" id="ARBA00004123"/>
    </source>
</evidence>
<feature type="compositionally biased region" description="Acidic residues" evidence="5">
    <location>
        <begin position="217"/>
        <end position="226"/>
    </location>
</feature>
<feature type="coiled-coil region" evidence="4">
    <location>
        <begin position="312"/>
        <end position="346"/>
    </location>
</feature>
<feature type="domain" description="GCF C-terminal" evidence="6">
    <location>
        <begin position="507"/>
        <end position="714"/>
    </location>
</feature>
<gene>
    <name evidence="8" type="primary">LOC108563858</name>
</gene>
<dbReference type="InterPro" id="IPR028211">
    <property type="entry name" value="Ntr2"/>
</dbReference>
<feature type="compositionally biased region" description="Basic and acidic residues" evidence="5">
    <location>
        <begin position="27"/>
        <end position="43"/>
    </location>
</feature>
<evidence type="ECO:0000259" key="6">
    <source>
        <dbReference type="Pfam" id="PF07842"/>
    </source>
</evidence>